<sequence length="367" mass="40492">MKVAFRVDASITIGTGHVMRSLTVADGLRAAGADIVFICRDHNGNLMSAIEARGYEVLRLPPTVEQEICQHESRRSNLPPHADWLGTTWQRDAEDCTRALDSIYPDWLVVDHYALDADWERALRPRCRKIMVIDDLADRAHDCDMLLDQTLGRTVDDYREHVGGEATVLAGSQYALLKPEFAELRQFSLDRRRTSGVRRLLITMGGIDKDNATGKVIDALKNCALPDSCAVTIVMGGRAPWIEDVRERASHMPWPTEVIVDTSEMAHLMSMSDLAIGAAGATSWERCCLGVPSIVVVVAENQSLIAKRLAEHGCAHVVHSIDEVERLLPDGVDPLVLSATKRTEMVHACSLVTDGKGVPMLVKRMVI</sequence>
<dbReference type="Pfam" id="PF04101">
    <property type="entry name" value="Glyco_tran_28_C"/>
    <property type="match status" value="1"/>
</dbReference>
<name>A0A109K2F3_9HYPH</name>
<gene>
    <name evidence="4" type="ORF">AS026_28325</name>
</gene>
<dbReference type="AlphaFoldDB" id="A0A109K2F3"/>
<comment type="caution">
    <text evidence="4">The sequence shown here is derived from an EMBL/GenBank/DDBJ whole genome shotgun (WGS) entry which is preliminary data.</text>
</comment>
<evidence type="ECO:0000313" key="5">
    <source>
        <dbReference type="Proteomes" id="UP000068164"/>
    </source>
</evidence>
<dbReference type="GO" id="GO:0016758">
    <property type="term" value="F:hexosyltransferase activity"/>
    <property type="evidence" value="ECO:0007669"/>
    <property type="project" value="InterPro"/>
</dbReference>
<feature type="binding site" evidence="2">
    <location>
        <position position="285"/>
    </location>
    <ligand>
        <name>substrate</name>
    </ligand>
</feature>
<dbReference type="SUPFAM" id="SSF53756">
    <property type="entry name" value="UDP-Glycosyltransferase/glycogen phosphorylase"/>
    <property type="match status" value="1"/>
</dbReference>
<dbReference type="OrthoDB" id="9788924at2"/>
<protein>
    <recommendedName>
        <fullName evidence="3">Glycosyl transferase family 28 C-terminal domain-containing protein</fullName>
    </recommendedName>
</protein>
<feature type="domain" description="Glycosyl transferase family 28 C-terminal" evidence="3">
    <location>
        <begin position="261"/>
        <end position="348"/>
    </location>
</feature>
<dbReference type="EMBL" id="LNCD01000011">
    <property type="protein sequence ID" value="KWV59559.1"/>
    <property type="molecule type" value="Genomic_DNA"/>
</dbReference>
<keyword evidence="5" id="KW-1185">Reference proteome</keyword>
<dbReference type="NCBIfam" id="TIGR03590">
    <property type="entry name" value="PseG"/>
    <property type="match status" value="1"/>
</dbReference>
<reference evidence="4 5" key="1">
    <citation type="submission" date="2015-11" db="EMBL/GenBank/DDBJ databases">
        <title>Draft Genome Sequence of the Strain BR 10423 (Rhizobium sp.) isolated from nodules of Mimosa pudica.</title>
        <authorList>
            <person name="Barauna A.C."/>
            <person name="Zilli J.E."/>
            <person name="Simoes-Araujo J.L."/>
            <person name="Reis V.M."/>
            <person name="James E.K."/>
            <person name="Reis F.B.Jr."/>
            <person name="Rouws L.F."/>
            <person name="Passos S.R."/>
            <person name="Gois S.R."/>
        </authorList>
    </citation>
    <scope>NUCLEOTIDE SEQUENCE [LARGE SCALE GENOMIC DNA]</scope>
    <source>
        <strain evidence="4 5">BR10423</strain>
    </source>
</reference>
<accession>A0A109K2F3</accession>
<dbReference type="Gene3D" id="3.40.50.2000">
    <property type="entry name" value="Glycogen Phosphorylase B"/>
    <property type="match status" value="1"/>
</dbReference>
<evidence type="ECO:0000256" key="2">
    <source>
        <dbReference type="PIRSR" id="PIRSR620023-2"/>
    </source>
</evidence>
<organism evidence="4 5">
    <name type="scientific">Rhizobium altiplani</name>
    <dbReference type="NCBI Taxonomy" id="1864509"/>
    <lineage>
        <taxon>Bacteria</taxon>
        <taxon>Pseudomonadati</taxon>
        <taxon>Pseudomonadota</taxon>
        <taxon>Alphaproteobacteria</taxon>
        <taxon>Hyphomicrobiales</taxon>
        <taxon>Rhizobiaceae</taxon>
        <taxon>Rhizobium/Agrobacterium group</taxon>
        <taxon>Rhizobium</taxon>
    </lineage>
</organism>
<dbReference type="InterPro" id="IPR007235">
    <property type="entry name" value="Glyco_trans_28_C"/>
</dbReference>
<evidence type="ECO:0000259" key="3">
    <source>
        <dbReference type="Pfam" id="PF04101"/>
    </source>
</evidence>
<feature type="active site" description="Proton acceptor" evidence="1">
    <location>
        <position position="17"/>
    </location>
</feature>
<evidence type="ECO:0000256" key="1">
    <source>
        <dbReference type="PIRSR" id="PIRSR620023-1"/>
    </source>
</evidence>
<proteinExistence type="predicted"/>
<dbReference type="InterPro" id="IPR020023">
    <property type="entry name" value="PseG"/>
</dbReference>
<evidence type="ECO:0000313" key="4">
    <source>
        <dbReference type="EMBL" id="KWV59559.1"/>
    </source>
</evidence>
<dbReference type="Proteomes" id="UP000068164">
    <property type="component" value="Unassembled WGS sequence"/>
</dbReference>
<dbReference type="Gene3D" id="3.40.50.11190">
    <property type="match status" value="1"/>
</dbReference>